<organism evidence="1 2">
    <name type="scientific">Flavobacterium cheonanense</name>
    <dbReference type="NCBI Taxonomy" id="706183"/>
    <lineage>
        <taxon>Bacteria</taxon>
        <taxon>Pseudomonadati</taxon>
        <taxon>Bacteroidota</taxon>
        <taxon>Flavobacteriia</taxon>
        <taxon>Flavobacteriales</taxon>
        <taxon>Flavobacteriaceae</taxon>
        <taxon>Flavobacterium</taxon>
    </lineage>
</organism>
<keyword evidence="2" id="KW-1185">Reference proteome</keyword>
<gene>
    <name evidence="1" type="ORF">GCM10022389_03460</name>
</gene>
<proteinExistence type="predicted"/>
<dbReference type="Proteomes" id="UP001500367">
    <property type="component" value="Unassembled WGS sequence"/>
</dbReference>
<dbReference type="EMBL" id="BAABCT010000001">
    <property type="protein sequence ID" value="GAA4062244.1"/>
    <property type="molecule type" value="Genomic_DNA"/>
</dbReference>
<dbReference type="RefSeq" id="WP_344815099.1">
    <property type="nucleotide sequence ID" value="NZ_BAABCT010000001.1"/>
</dbReference>
<name>A0ABP7V9D5_9FLAO</name>
<evidence type="ECO:0000313" key="1">
    <source>
        <dbReference type="EMBL" id="GAA4062244.1"/>
    </source>
</evidence>
<evidence type="ECO:0000313" key="2">
    <source>
        <dbReference type="Proteomes" id="UP001500367"/>
    </source>
</evidence>
<comment type="caution">
    <text evidence="1">The sequence shown here is derived from an EMBL/GenBank/DDBJ whole genome shotgun (WGS) entry which is preliminary data.</text>
</comment>
<protein>
    <submittedName>
        <fullName evidence="1">Uncharacterized protein</fullName>
    </submittedName>
</protein>
<accession>A0ABP7V9D5</accession>
<sequence>MRAYKPCGEFDETNLTAKVYTYLPTREDIGFKYKCFINISNEKHYGIVGILVNNNENIDWSRTNENMSNILVENSEFSLKNLNNKFSEESFEEITKNDRIIFFCYHDDEFDCEIGVDEMDVLKDFQDSMPLAWLLNSKKFKKATESNKVIETESIPTVMKLNIPKVGNGGILTVDGSC</sequence>
<reference evidence="2" key="1">
    <citation type="journal article" date="2019" name="Int. J. Syst. Evol. Microbiol.">
        <title>The Global Catalogue of Microorganisms (GCM) 10K type strain sequencing project: providing services to taxonomists for standard genome sequencing and annotation.</title>
        <authorList>
            <consortium name="The Broad Institute Genomics Platform"/>
            <consortium name="The Broad Institute Genome Sequencing Center for Infectious Disease"/>
            <person name="Wu L."/>
            <person name="Ma J."/>
        </authorList>
    </citation>
    <scope>NUCLEOTIDE SEQUENCE [LARGE SCALE GENOMIC DNA]</scope>
    <source>
        <strain evidence="2">JCM 17069</strain>
    </source>
</reference>